<dbReference type="Pfam" id="PF13385">
    <property type="entry name" value="Laminin_G_3"/>
    <property type="match status" value="1"/>
</dbReference>
<dbReference type="SUPFAM" id="SSF49899">
    <property type="entry name" value="Concanavalin A-like lectins/glucanases"/>
    <property type="match status" value="1"/>
</dbReference>
<dbReference type="RefSeq" id="WP_172236414.1">
    <property type="nucleotide sequence ID" value="NZ_JABFDP010000008.1"/>
</dbReference>
<sequence length="702" mass="77686">MSFEDDTSNDKQATGGHSSQPSTGAEPTRVDRRTLLRNAMGASALGLGASMLPREAHAHWHWRMHHHHHHVTTSFALAVLPDTQFYSRYATSEEGQAYQRQYGSTPYPAQTQFIVDNAAKYHIPFTIHLGDVVDQSKHPQQWAVADAAMKVLENAGRPYSVLAGNHDVLSALEFESAASQSSGTDAQRGSSEPYLTWFPTSRAAKQRTFLERHPSGWHEAHVFHACGVSFMVLSLSWRASDDAIAWAHSMIARYPMLPVILANHQLLNIANDGVSPLEVAYGQYLWDKLIRHNDQIFMTLNGHYHGGALLTKINDFHNPVHEMVVDYQMAYQGGNGLMRLYEFDFTRNKIDVASFSPWVVEKPKDSLKQFDRAWLTEPNHEFSIDIDFQRRFSRFTHFCHLPAFAGTPILPRVKQDLYANYTEQPEPVVVPPTSEQDYPLIAETVAHWRITSSAIGKAVAAGTALADLTAANPMQRAALAGAAQVADVAFTADKHRLSSAPGSVQFLNTTHQGPGRFSWFTTAANAPINAATFANGYTIETFIKIDPNWKAADHAWCNILTRFGNRGWLPGYAGGDPESPPILFAISNLREVQWEIVPSSSTKQPQTDWSGEIMLNTWYHLAIVNDPKDNSTVLYIEGAPVVRSVIGGNGIASVAASQPWALGCGWWDRAPSDGFLGSIGEVRVVSKPLAPNQWLTARRASA</sequence>
<evidence type="ECO:0000256" key="1">
    <source>
        <dbReference type="SAM" id="MobiDB-lite"/>
    </source>
</evidence>
<dbReference type="PROSITE" id="PS51318">
    <property type="entry name" value="TAT"/>
    <property type="match status" value="1"/>
</dbReference>
<comment type="caution">
    <text evidence="2">The sequence shown here is derived from an EMBL/GenBank/DDBJ whole genome shotgun (WGS) entry which is preliminary data.</text>
</comment>
<dbReference type="PANTHER" id="PTHR43143:SF5">
    <property type="entry name" value="SECRETED PROTEIN"/>
    <property type="match status" value="1"/>
</dbReference>
<dbReference type="InterPro" id="IPR029052">
    <property type="entry name" value="Metallo-depent_PP-like"/>
</dbReference>
<feature type="region of interest" description="Disordered" evidence="1">
    <location>
        <begin position="1"/>
        <end position="30"/>
    </location>
</feature>
<evidence type="ECO:0000313" key="3">
    <source>
        <dbReference type="Proteomes" id="UP001314635"/>
    </source>
</evidence>
<accession>A0ABS5G413</accession>
<feature type="compositionally biased region" description="Polar residues" evidence="1">
    <location>
        <begin position="10"/>
        <end position="25"/>
    </location>
</feature>
<dbReference type="InterPro" id="IPR006311">
    <property type="entry name" value="TAT_signal"/>
</dbReference>
<dbReference type="SUPFAM" id="SSF56300">
    <property type="entry name" value="Metallo-dependent phosphatases"/>
    <property type="match status" value="1"/>
</dbReference>
<dbReference type="PANTHER" id="PTHR43143">
    <property type="entry name" value="METALLOPHOSPHOESTERASE, CALCINEURIN SUPERFAMILY"/>
    <property type="match status" value="1"/>
</dbReference>
<gene>
    <name evidence="2" type="ORF">JQ619_09590</name>
</gene>
<dbReference type="Gene3D" id="3.60.21.10">
    <property type="match status" value="1"/>
</dbReference>
<protein>
    <submittedName>
        <fullName evidence="2">Metallophosphoesterase</fullName>
    </submittedName>
</protein>
<dbReference type="Proteomes" id="UP001314635">
    <property type="component" value="Unassembled WGS sequence"/>
</dbReference>
<dbReference type="InterPro" id="IPR013320">
    <property type="entry name" value="ConA-like_dom_sf"/>
</dbReference>
<name>A0ABS5G413_9BRAD</name>
<evidence type="ECO:0000313" key="2">
    <source>
        <dbReference type="EMBL" id="MBR1136019.1"/>
    </source>
</evidence>
<reference evidence="3" key="1">
    <citation type="journal article" date="2021" name="ISME J.">
        <title>Evolutionary origin and ecological implication of a unique nif island in free-living Bradyrhizobium lineages.</title>
        <authorList>
            <person name="Tao J."/>
        </authorList>
    </citation>
    <scope>NUCLEOTIDE SEQUENCE [LARGE SCALE GENOMIC DNA]</scope>
    <source>
        <strain evidence="3">SZCCT0094</strain>
    </source>
</reference>
<dbReference type="InterPro" id="IPR051918">
    <property type="entry name" value="STPP_CPPED1"/>
</dbReference>
<dbReference type="Gene3D" id="2.60.120.200">
    <property type="match status" value="1"/>
</dbReference>
<keyword evidence="3" id="KW-1185">Reference proteome</keyword>
<proteinExistence type="predicted"/>
<dbReference type="EMBL" id="JAFCLK010000007">
    <property type="protein sequence ID" value="MBR1136019.1"/>
    <property type="molecule type" value="Genomic_DNA"/>
</dbReference>
<organism evidence="2 3">
    <name type="scientific">Bradyrhizobium denitrificans</name>
    <dbReference type="NCBI Taxonomy" id="2734912"/>
    <lineage>
        <taxon>Bacteria</taxon>
        <taxon>Pseudomonadati</taxon>
        <taxon>Pseudomonadota</taxon>
        <taxon>Alphaproteobacteria</taxon>
        <taxon>Hyphomicrobiales</taxon>
        <taxon>Nitrobacteraceae</taxon>
        <taxon>Bradyrhizobium</taxon>
    </lineage>
</organism>